<dbReference type="EMBL" id="CALSDN010000007">
    <property type="protein sequence ID" value="CAH6722019.1"/>
    <property type="molecule type" value="Genomic_DNA"/>
</dbReference>
<gene>
    <name evidence="1" type="ORF">CLIB1444_07S07668</name>
</gene>
<evidence type="ECO:0000313" key="1">
    <source>
        <dbReference type="EMBL" id="CAH6722019.1"/>
    </source>
</evidence>
<dbReference type="Proteomes" id="UP001152531">
    <property type="component" value="Unassembled WGS sequence"/>
</dbReference>
<reference evidence="1" key="1">
    <citation type="submission" date="2022-06" db="EMBL/GenBank/DDBJ databases">
        <authorList>
            <person name="Legras J.-L."/>
            <person name="Devillers H."/>
            <person name="Grondin C."/>
        </authorList>
    </citation>
    <scope>NUCLEOTIDE SEQUENCE</scope>
    <source>
        <strain evidence="1">CLIB 1444</strain>
    </source>
</reference>
<protein>
    <submittedName>
        <fullName evidence="1">Probable transporter Seo1p</fullName>
    </submittedName>
</protein>
<evidence type="ECO:0000313" key="2">
    <source>
        <dbReference type="Proteomes" id="UP001152531"/>
    </source>
</evidence>
<accession>A0ACA9YAD0</accession>
<keyword evidence="2" id="KW-1185">Reference proteome</keyword>
<sequence length="582" mass="67160">MSFLTEPLSRLKYGFPTLRQVEYDIDIEPDVKDDLSVDTEDEPELKIEYRDEKDRKWWSFFDEYEYRSNKFTRKKHKWYKWYNENNSPAERKLLFKLDIMLTLFSLMAYWVKYLDQTNLNNVYVVDEFKNTVGMKGNDLVNTQVMFNIGNIIFQIPFIYLLNVCPLNYLLPGFDIAWSIVTICLYKTTNVSTLKGLRFLIGALESQAYYSYHFLFGSWFTADELSRRAMIFYFGQYLGVLTSGLLSGAIVRNLDNVGGLQSWQWIFIIDGLISLAVGLIGIFSIPGTPTNCYSIFLTDEEIKLARRRLQKNNVSSKHKYDFKDIIDLKLWKDILSTWEIYVLSFWNIFLWNNSNASSGSYILWLKSLTSTDKNGVTTPRYSGGTLQDRSALTPGLGLIWLFVTCTFADSFHSRWGAILGSQIFNITGNAILAVWDVNESTKWFAWCLQYFGWACAPVVYSWQGDICRRDQRKRSIVLIIINAIAQSTTAFMAVIVWKTVDAPTYFKGFTFTACSAATLILWTFGVLYLYKRNEKSKAIENGIYLYNSSNADDIPEAVKSRDTVNEKEDEAIQSNELSSTSSN</sequence>
<comment type="caution">
    <text evidence="1">The sequence shown here is derived from an EMBL/GenBank/DDBJ whole genome shotgun (WGS) entry which is preliminary data.</text>
</comment>
<proteinExistence type="predicted"/>
<name>A0ACA9YAD0_9ASCO</name>
<organism evidence="1 2">
    <name type="scientific">[Candida] jaroonii</name>
    <dbReference type="NCBI Taxonomy" id="467808"/>
    <lineage>
        <taxon>Eukaryota</taxon>
        <taxon>Fungi</taxon>
        <taxon>Dikarya</taxon>
        <taxon>Ascomycota</taxon>
        <taxon>Saccharomycotina</taxon>
        <taxon>Pichiomycetes</taxon>
        <taxon>Debaryomycetaceae</taxon>
        <taxon>Yamadazyma</taxon>
    </lineage>
</organism>